<keyword evidence="5" id="KW-0408">Iron</keyword>
<comment type="caution">
    <text evidence="8">The sequence shown here is derived from an EMBL/GenBank/DDBJ whole genome shotgun (WGS) entry which is preliminary data.</text>
</comment>
<feature type="non-terminal residue" evidence="8">
    <location>
        <position position="307"/>
    </location>
</feature>
<reference evidence="8" key="1">
    <citation type="journal article" date="2015" name="Nature">
        <title>Complex archaea that bridge the gap between prokaryotes and eukaryotes.</title>
        <authorList>
            <person name="Spang A."/>
            <person name="Saw J.H."/>
            <person name="Jorgensen S.L."/>
            <person name="Zaremba-Niedzwiedzka K."/>
            <person name="Martijn J."/>
            <person name="Lind A.E."/>
            <person name="van Eijk R."/>
            <person name="Schleper C."/>
            <person name="Guy L."/>
            <person name="Ettema T.J."/>
        </authorList>
    </citation>
    <scope>NUCLEOTIDE SEQUENCE</scope>
</reference>
<dbReference type="Gene3D" id="3.60.9.10">
    <property type="entry name" value="Aldehyde ferredoxin oxidoreductase, N-terminal domain"/>
    <property type="match status" value="1"/>
</dbReference>
<dbReference type="PANTHER" id="PTHR30038">
    <property type="entry name" value="ALDEHYDE FERREDOXIN OXIDOREDUCTASE"/>
    <property type="match status" value="1"/>
</dbReference>
<evidence type="ECO:0000256" key="1">
    <source>
        <dbReference type="ARBA" id="ARBA00001966"/>
    </source>
</evidence>
<evidence type="ECO:0000256" key="3">
    <source>
        <dbReference type="ARBA" id="ARBA00022485"/>
    </source>
</evidence>
<comment type="similarity">
    <text evidence="2">Belongs to the AOR/FOR family.</text>
</comment>
<dbReference type="GO" id="GO:0051539">
    <property type="term" value="F:4 iron, 4 sulfur cluster binding"/>
    <property type="evidence" value="ECO:0007669"/>
    <property type="project" value="UniProtKB-KW"/>
</dbReference>
<dbReference type="Pfam" id="PF01314">
    <property type="entry name" value="AFOR_C"/>
    <property type="match status" value="1"/>
</dbReference>
<accession>A0A0F9LIK7</accession>
<keyword evidence="3" id="KW-0004">4Fe-4S</keyword>
<dbReference type="SMART" id="SM00790">
    <property type="entry name" value="AFOR_N"/>
    <property type="match status" value="1"/>
</dbReference>
<dbReference type="InterPro" id="IPR036503">
    <property type="entry name" value="Ald_Fedxn_OxRdtase_N_sf"/>
</dbReference>
<keyword evidence="4" id="KW-0479">Metal-binding</keyword>
<evidence type="ECO:0000256" key="6">
    <source>
        <dbReference type="ARBA" id="ARBA00023014"/>
    </source>
</evidence>
<sequence>MRIARINMNTEEINYENITHDSKYFLLGARALTSQIVHNEVPPLCDPLSEENKIIIATGLLAGSPFPCSGRTSVGAKSPLTNGIKEANVGGRPAMMLAFHGIRALILEGKSTTLKLILIDNEGIKFKTAEKYKGYGNYELHSKLRGNYGENIGIYSIGLAGEFLMKAASIAANDLEGYPSRHAARGGLGAVMGSKRVKAIIIIPAKSSKVIFHDIKNFRALSKPFAKYLAESRKTFSIYGTANMVRAMSVLGGLPTKNFRRGTFNKATEISGEKLHELVVARKGKKQVPCCPTCVIKCSNVILDEDG</sequence>
<dbReference type="Pfam" id="PF02730">
    <property type="entry name" value="AFOR_N"/>
    <property type="match status" value="1"/>
</dbReference>
<name>A0A0F9LIK7_9ZZZZ</name>
<evidence type="ECO:0000313" key="8">
    <source>
        <dbReference type="EMBL" id="KKM64165.1"/>
    </source>
</evidence>
<dbReference type="PANTHER" id="PTHR30038:SF0">
    <property type="entry name" value="TUNGSTEN-CONTAINING ALDEHYDE FERREDOXIN OXIDOREDUCTASE"/>
    <property type="match status" value="1"/>
</dbReference>
<dbReference type="InterPro" id="IPR051919">
    <property type="entry name" value="W-dependent_AOR"/>
</dbReference>
<dbReference type="GO" id="GO:0009055">
    <property type="term" value="F:electron transfer activity"/>
    <property type="evidence" value="ECO:0007669"/>
    <property type="project" value="InterPro"/>
</dbReference>
<dbReference type="InterPro" id="IPR013983">
    <property type="entry name" value="Ald_Fedxn_OxRdtase_N"/>
</dbReference>
<keyword evidence="6" id="KW-0411">Iron-sulfur</keyword>
<evidence type="ECO:0000259" key="7">
    <source>
        <dbReference type="SMART" id="SM00790"/>
    </source>
</evidence>
<comment type="cofactor">
    <cofactor evidence="1">
        <name>[4Fe-4S] cluster</name>
        <dbReference type="ChEBI" id="CHEBI:49883"/>
    </cofactor>
</comment>
<proteinExistence type="inferred from homology"/>
<dbReference type="InterPro" id="IPR036021">
    <property type="entry name" value="Tungsten_al_ferr_oxy-like_C"/>
</dbReference>
<organism evidence="8">
    <name type="scientific">marine sediment metagenome</name>
    <dbReference type="NCBI Taxonomy" id="412755"/>
    <lineage>
        <taxon>unclassified sequences</taxon>
        <taxon>metagenomes</taxon>
        <taxon>ecological metagenomes</taxon>
    </lineage>
</organism>
<dbReference type="GO" id="GO:0046872">
    <property type="term" value="F:metal ion binding"/>
    <property type="evidence" value="ECO:0007669"/>
    <property type="project" value="UniProtKB-KW"/>
</dbReference>
<evidence type="ECO:0000256" key="5">
    <source>
        <dbReference type="ARBA" id="ARBA00023004"/>
    </source>
</evidence>
<dbReference type="InterPro" id="IPR013984">
    <property type="entry name" value="Ald_Fedxn_OxRdtase_dom2"/>
</dbReference>
<dbReference type="InterPro" id="IPR001203">
    <property type="entry name" value="OxRdtase_Ald_Fedxn_C"/>
</dbReference>
<dbReference type="EMBL" id="LAZR01010955">
    <property type="protein sequence ID" value="KKM64165.1"/>
    <property type="molecule type" value="Genomic_DNA"/>
</dbReference>
<gene>
    <name evidence="8" type="ORF">LCGC14_1504100</name>
</gene>
<evidence type="ECO:0000256" key="2">
    <source>
        <dbReference type="ARBA" id="ARBA00011032"/>
    </source>
</evidence>
<dbReference type="AlphaFoldDB" id="A0A0F9LIK7"/>
<protein>
    <recommendedName>
        <fullName evidence="7">Aldehyde ferredoxin oxidoreductase N-terminal domain-containing protein</fullName>
    </recommendedName>
</protein>
<dbReference type="SUPFAM" id="SSF48310">
    <property type="entry name" value="Aldehyde ferredoxin oxidoreductase, C-terminal domains"/>
    <property type="match status" value="1"/>
</dbReference>
<feature type="domain" description="Aldehyde ferredoxin oxidoreductase N-terminal" evidence="7">
    <location>
        <begin position="1"/>
        <end position="206"/>
    </location>
</feature>
<dbReference type="SUPFAM" id="SSF56228">
    <property type="entry name" value="Aldehyde ferredoxin oxidoreductase, N-terminal domain"/>
    <property type="match status" value="1"/>
</dbReference>
<dbReference type="GO" id="GO:0016625">
    <property type="term" value="F:oxidoreductase activity, acting on the aldehyde or oxo group of donors, iron-sulfur protein as acceptor"/>
    <property type="evidence" value="ECO:0007669"/>
    <property type="project" value="InterPro"/>
</dbReference>
<evidence type="ECO:0000256" key="4">
    <source>
        <dbReference type="ARBA" id="ARBA00022723"/>
    </source>
</evidence>
<dbReference type="Gene3D" id="1.10.569.10">
    <property type="entry name" value="Aldehyde Ferredoxin Oxidoreductase Protein, subunit A, domain 2"/>
    <property type="match status" value="1"/>
</dbReference>